<dbReference type="Proteomes" id="UP001322277">
    <property type="component" value="Chromosome 4"/>
</dbReference>
<dbReference type="GeneID" id="87943215"/>
<dbReference type="AlphaFoldDB" id="A0AAX4IFX4"/>
<proteinExistence type="predicted"/>
<accession>A0AAX4IFX4</accession>
<evidence type="ECO:0000313" key="1">
    <source>
        <dbReference type="EMBL" id="WQF81698.1"/>
    </source>
</evidence>
<dbReference type="RefSeq" id="XP_062778922.1">
    <property type="nucleotide sequence ID" value="XM_062922871.1"/>
</dbReference>
<protein>
    <submittedName>
        <fullName evidence="1">Uncharacterized protein</fullName>
    </submittedName>
</protein>
<dbReference type="EMBL" id="CP137308">
    <property type="protein sequence ID" value="WQF81698.1"/>
    <property type="molecule type" value="Genomic_DNA"/>
</dbReference>
<name>A0AAX4IFX4_9PEZI</name>
<evidence type="ECO:0000313" key="2">
    <source>
        <dbReference type="Proteomes" id="UP001322277"/>
    </source>
</evidence>
<sequence>MCHWAGHRLPSLLPRNKSRVSDKRPSSTTLATLARAVNVDKASQRFTDFQSHQTKILAQHFGQHPCVYSQIIPKR</sequence>
<keyword evidence="2" id="KW-1185">Reference proteome</keyword>
<dbReference type="KEGG" id="cdet:87943215"/>
<gene>
    <name evidence="1" type="ORF">CDEST_06712</name>
</gene>
<organism evidence="1 2">
    <name type="scientific">Colletotrichum destructivum</name>
    <dbReference type="NCBI Taxonomy" id="34406"/>
    <lineage>
        <taxon>Eukaryota</taxon>
        <taxon>Fungi</taxon>
        <taxon>Dikarya</taxon>
        <taxon>Ascomycota</taxon>
        <taxon>Pezizomycotina</taxon>
        <taxon>Sordariomycetes</taxon>
        <taxon>Hypocreomycetidae</taxon>
        <taxon>Glomerellales</taxon>
        <taxon>Glomerellaceae</taxon>
        <taxon>Colletotrichum</taxon>
        <taxon>Colletotrichum destructivum species complex</taxon>
    </lineage>
</organism>
<reference evidence="2" key="1">
    <citation type="journal article" date="2023" name="bioRxiv">
        <title>Complete genome of the Medicago anthracnose fungus, Colletotrichum destructivum, reveals a mini-chromosome-like region within a core chromosome.</title>
        <authorList>
            <person name="Lapalu N."/>
            <person name="Simon A."/>
            <person name="Lu A."/>
            <person name="Plaumann P.-L."/>
            <person name="Amselem J."/>
            <person name="Pigne S."/>
            <person name="Auger A."/>
            <person name="Koch C."/>
            <person name="Dallery J.-F."/>
            <person name="O'Connell R.J."/>
        </authorList>
    </citation>
    <scope>NUCLEOTIDE SEQUENCE [LARGE SCALE GENOMIC DNA]</scope>
    <source>
        <strain evidence="2">CBS 520.97</strain>
    </source>
</reference>